<reference evidence="1" key="1">
    <citation type="submission" date="2022-04" db="EMBL/GenBank/DDBJ databases">
        <title>Genome of the entomopathogenic fungus Entomophthora muscae.</title>
        <authorList>
            <person name="Elya C."/>
            <person name="Lovett B.R."/>
            <person name="Lee E."/>
            <person name="Macias A.M."/>
            <person name="Hajek A.E."/>
            <person name="De Bivort B.L."/>
            <person name="Kasson M.T."/>
            <person name="De Fine Licht H.H."/>
            <person name="Stajich J.E."/>
        </authorList>
    </citation>
    <scope>NUCLEOTIDE SEQUENCE</scope>
    <source>
        <strain evidence="1">Berkeley</strain>
    </source>
</reference>
<proteinExistence type="predicted"/>
<dbReference type="Proteomes" id="UP001165960">
    <property type="component" value="Unassembled WGS sequence"/>
</dbReference>
<organism evidence="1 2">
    <name type="scientific">Entomophthora muscae</name>
    <dbReference type="NCBI Taxonomy" id="34485"/>
    <lineage>
        <taxon>Eukaryota</taxon>
        <taxon>Fungi</taxon>
        <taxon>Fungi incertae sedis</taxon>
        <taxon>Zoopagomycota</taxon>
        <taxon>Entomophthoromycotina</taxon>
        <taxon>Entomophthoromycetes</taxon>
        <taxon>Entomophthorales</taxon>
        <taxon>Entomophthoraceae</taxon>
        <taxon>Entomophthora</taxon>
    </lineage>
</organism>
<evidence type="ECO:0000313" key="2">
    <source>
        <dbReference type="Proteomes" id="UP001165960"/>
    </source>
</evidence>
<protein>
    <submittedName>
        <fullName evidence="1">Uncharacterized protein</fullName>
    </submittedName>
</protein>
<name>A0ACC2UDG1_9FUNG</name>
<evidence type="ECO:0000313" key="1">
    <source>
        <dbReference type="EMBL" id="KAJ9085073.1"/>
    </source>
</evidence>
<gene>
    <name evidence="1" type="ORF">DSO57_1017431</name>
</gene>
<sequence length="163" mass="18129">MVLLSSSACLIGDNPSSLLQLPRGLLISGEALVKILTCSDLDLHTTDHILLALLIEEMPMYSPLNLEIDDLVPLQAPVTSVPVLTHTPWLLNSLVLMGLNVYFPQLSHMSSLWFPLRAALPYLHWAESWWFVLPGALDELPLDVSNVMNESDGNVEWRALHPN</sequence>
<keyword evidence="2" id="KW-1185">Reference proteome</keyword>
<comment type="caution">
    <text evidence="1">The sequence shown here is derived from an EMBL/GenBank/DDBJ whole genome shotgun (WGS) entry which is preliminary data.</text>
</comment>
<dbReference type="EMBL" id="QTSX02000783">
    <property type="protein sequence ID" value="KAJ9085073.1"/>
    <property type="molecule type" value="Genomic_DNA"/>
</dbReference>
<accession>A0ACC2UDG1</accession>